<proteinExistence type="predicted"/>
<name>A0A177LZI6_METMH</name>
<dbReference type="GO" id="GO:0043565">
    <property type="term" value="F:sequence-specific DNA binding"/>
    <property type="evidence" value="ECO:0007669"/>
    <property type="project" value="TreeGrafter"/>
</dbReference>
<sequence>MKFTSPLRYPGGKGSLSGFLANVIDLNDLRGCDYFEPYAGGGAAINLLRSDVVSKISINDADNRIYYFWKYALSETERFVEKILSIPLTIEEWYKQKYICTNPYNYAQFDVGFSAFYMNRCNRSGVLTGAGSIGGYQQNGKWRLSVRFNREALVERFFILARLKERVLVTNMDAVDFLNRSLPKNINKNPSFVYLDPPCVNKGQRLYLNAYEPKDHAQIASHLQNQRELPWIMSYDDTGLVRNLYAKQQIFMLPIRYSLQKKRTARELILAHHPISLPKSCRISGQEF</sequence>
<dbReference type="PANTHER" id="PTHR30481">
    <property type="entry name" value="DNA ADENINE METHYLASE"/>
    <property type="match status" value="1"/>
</dbReference>
<protein>
    <submittedName>
        <fullName evidence="4">Uncharacterized protein</fullName>
    </submittedName>
</protein>
<evidence type="ECO:0000313" key="4">
    <source>
        <dbReference type="EMBL" id="OAH98484.1"/>
    </source>
</evidence>
<keyword evidence="3" id="KW-0949">S-adenosyl-L-methionine</keyword>
<dbReference type="GO" id="GO:0032259">
    <property type="term" value="P:methylation"/>
    <property type="evidence" value="ECO:0007669"/>
    <property type="project" value="UniProtKB-KW"/>
</dbReference>
<evidence type="ECO:0000256" key="1">
    <source>
        <dbReference type="ARBA" id="ARBA00022603"/>
    </source>
</evidence>
<gene>
    <name evidence="4" type="ORF">A1353_02305</name>
</gene>
<dbReference type="GO" id="GO:1904047">
    <property type="term" value="F:S-adenosyl-L-methionine binding"/>
    <property type="evidence" value="ECO:0007669"/>
    <property type="project" value="TreeGrafter"/>
</dbReference>
<keyword evidence="1" id="KW-0489">Methyltransferase</keyword>
<dbReference type="SUPFAM" id="SSF53335">
    <property type="entry name" value="S-adenosyl-L-methionine-dependent methyltransferases"/>
    <property type="match status" value="1"/>
</dbReference>
<evidence type="ECO:0000256" key="3">
    <source>
        <dbReference type="ARBA" id="ARBA00022691"/>
    </source>
</evidence>
<dbReference type="Proteomes" id="UP000077763">
    <property type="component" value="Unassembled WGS sequence"/>
</dbReference>
<accession>A0A177LZI6</accession>
<reference evidence="4 5" key="1">
    <citation type="submission" date="2016-03" db="EMBL/GenBank/DDBJ databases">
        <authorList>
            <person name="Ploux O."/>
        </authorList>
    </citation>
    <scope>NUCLEOTIDE SEQUENCE [LARGE SCALE GENOMIC DNA]</scope>
    <source>
        <strain evidence="4 5">R-45371</strain>
    </source>
</reference>
<organism evidence="4 5">
    <name type="scientific">Methylomonas methanica</name>
    <dbReference type="NCBI Taxonomy" id="421"/>
    <lineage>
        <taxon>Bacteria</taxon>
        <taxon>Pseudomonadati</taxon>
        <taxon>Pseudomonadota</taxon>
        <taxon>Gammaproteobacteria</taxon>
        <taxon>Methylococcales</taxon>
        <taxon>Methylococcaceae</taxon>
        <taxon>Methylomonas</taxon>
    </lineage>
</organism>
<dbReference type="RefSeq" id="WP_064038400.1">
    <property type="nucleotide sequence ID" value="NZ_LUUH01000088.1"/>
</dbReference>
<dbReference type="Pfam" id="PF02086">
    <property type="entry name" value="MethyltransfD12"/>
    <property type="match status" value="1"/>
</dbReference>
<dbReference type="Gene3D" id="3.40.50.150">
    <property type="entry name" value="Vaccinia Virus protein VP39"/>
    <property type="match status" value="2"/>
</dbReference>
<evidence type="ECO:0000256" key="2">
    <source>
        <dbReference type="ARBA" id="ARBA00022679"/>
    </source>
</evidence>
<dbReference type="GO" id="GO:0006298">
    <property type="term" value="P:mismatch repair"/>
    <property type="evidence" value="ECO:0007669"/>
    <property type="project" value="TreeGrafter"/>
</dbReference>
<dbReference type="REBASE" id="164771">
    <property type="entry name" value="M.Mme45371ORF2305P"/>
</dbReference>
<evidence type="ECO:0000313" key="5">
    <source>
        <dbReference type="Proteomes" id="UP000077763"/>
    </source>
</evidence>
<dbReference type="PIRSF" id="PIRSF000398">
    <property type="entry name" value="M_m6A_EcoRV"/>
    <property type="match status" value="1"/>
</dbReference>
<dbReference type="GO" id="GO:0009307">
    <property type="term" value="P:DNA restriction-modification system"/>
    <property type="evidence" value="ECO:0007669"/>
    <property type="project" value="InterPro"/>
</dbReference>
<dbReference type="PANTHER" id="PTHR30481:SF2">
    <property type="entry name" value="SITE-SPECIFIC DNA-METHYLTRANSFERASE (ADENINE-SPECIFIC)"/>
    <property type="match status" value="1"/>
</dbReference>
<comment type="caution">
    <text evidence="4">The sequence shown here is derived from an EMBL/GenBank/DDBJ whole genome shotgun (WGS) entry which is preliminary data.</text>
</comment>
<dbReference type="InterPro" id="IPR012327">
    <property type="entry name" value="MeTrfase_D12"/>
</dbReference>
<dbReference type="InterPro" id="IPR012263">
    <property type="entry name" value="M_m6A_EcoRV"/>
</dbReference>
<dbReference type="EMBL" id="LUUH01000088">
    <property type="protein sequence ID" value="OAH98484.1"/>
    <property type="molecule type" value="Genomic_DNA"/>
</dbReference>
<dbReference type="InterPro" id="IPR029063">
    <property type="entry name" value="SAM-dependent_MTases_sf"/>
</dbReference>
<dbReference type="GO" id="GO:0009007">
    <property type="term" value="F:site-specific DNA-methyltransferase (adenine-specific) activity"/>
    <property type="evidence" value="ECO:0007669"/>
    <property type="project" value="UniProtKB-EC"/>
</dbReference>
<keyword evidence="2" id="KW-0808">Transferase</keyword>
<dbReference type="AlphaFoldDB" id="A0A177LZI6"/>